<evidence type="ECO:0000313" key="3">
    <source>
        <dbReference type="Proteomes" id="UP001179483"/>
    </source>
</evidence>
<proteinExistence type="predicted"/>
<dbReference type="AlphaFoldDB" id="A0AAE9XP32"/>
<gene>
    <name evidence="2" type="ORF">PML80_08370</name>
</gene>
<reference evidence="2" key="1">
    <citation type="submission" date="2023-01" db="EMBL/GenBank/DDBJ databases">
        <title>Oxazolidinone resistance genes in florfenicol resistant enterococci from beef cattle and veal calves at slaughter.</title>
        <authorList>
            <person name="Biggel M."/>
        </authorList>
    </citation>
    <scope>NUCLEOTIDE SEQUENCE</scope>
    <source>
        <strain evidence="2">K79-1</strain>
    </source>
</reference>
<protein>
    <submittedName>
        <fullName evidence="2">Uncharacterized protein</fullName>
    </submittedName>
</protein>
<dbReference type="EMBL" id="CP116590">
    <property type="protein sequence ID" value="WCG37520.1"/>
    <property type="molecule type" value="Genomic_DNA"/>
</dbReference>
<dbReference type="RefSeq" id="WP_271735794.1">
    <property type="nucleotide sequence ID" value="NZ_CP116590.1"/>
</dbReference>
<organism evidence="2 3">
    <name type="scientific">Aerococcus urinaeequi</name>
    <dbReference type="NCBI Taxonomy" id="51665"/>
    <lineage>
        <taxon>Bacteria</taxon>
        <taxon>Bacillati</taxon>
        <taxon>Bacillota</taxon>
        <taxon>Bacilli</taxon>
        <taxon>Lactobacillales</taxon>
        <taxon>Aerococcaceae</taxon>
        <taxon>Aerococcus</taxon>
    </lineage>
</organism>
<dbReference type="Proteomes" id="UP001179483">
    <property type="component" value="Chromosome"/>
</dbReference>
<name>A0AAE9XP32_9LACT</name>
<evidence type="ECO:0000256" key="1">
    <source>
        <dbReference type="SAM" id="Coils"/>
    </source>
</evidence>
<keyword evidence="1" id="KW-0175">Coiled coil</keyword>
<evidence type="ECO:0000313" key="2">
    <source>
        <dbReference type="EMBL" id="WCG37520.1"/>
    </source>
</evidence>
<sequence>MGNYKEYQDLLLKNYDEAVDFLLQKYGSAQDNYFKEKSYKRFMNKEIKSIGKGNISRTSEGLYCHHIDENIMLKISDPVFIRKYKIPFEYQKKERLVYCDLIEHSILHVLIAKETSSKFGYLGLTMYLMPTIEMWYLHEMIPYREWEKNCYKKSFLVPQEAFDILNTMHNMIGENYYESLSGYYEEQTRIKEERERIEEEREENRKARIKEHDQNLKKERIRLINMAKLLHDKSPRKDILYVAYGIKYPNIFGKFGAGQSKDMDFKKFDSEMKKYPKHKILEDLNMYLDSL</sequence>
<accession>A0AAE9XP32</accession>
<feature type="coiled-coil region" evidence="1">
    <location>
        <begin position="180"/>
        <end position="219"/>
    </location>
</feature>